<evidence type="ECO:0000256" key="3">
    <source>
        <dbReference type="ARBA" id="ARBA00022679"/>
    </source>
</evidence>
<proteinExistence type="predicted"/>
<dbReference type="GO" id="GO:0003723">
    <property type="term" value="F:RNA binding"/>
    <property type="evidence" value="ECO:0007669"/>
    <property type="project" value="InterPro"/>
</dbReference>
<evidence type="ECO:0000259" key="6">
    <source>
        <dbReference type="Pfam" id="PF00588"/>
    </source>
</evidence>
<dbReference type="InterPro" id="IPR016914">
    <property type="entry name" value="TrmL"/>
</dbReference>
<keyword evidence="5" id="KW-0819">tRNA processing</keyword>
<sequence>MVGPLGFSLDSSKVKRAGLDYWQHVDLSVYDDWEHFEEKNRELLVHRFYLSKFGSTSLLDARFPSSSSGTTPRSTTLVFGSETSGLYETIGEKAMQGYPVISLPMLV</sequence>
<dbReference type="PANTHER" id="PTHR42971:SF1">
    <property type="entry name" value="TRNA (CYTIDINE(34)-2'-O)-METHYLTRANSFERASE"/>
    <property type="match status" value="1"/>
</dbReference>
<dbReference type="InterPro" id="IPR029028">
    <property type="entry name" value="Alpha/beta_knot_MTases"/>
</dbReference>
<organism evidence="7">
    <name type="scientific">Arcella intermedia</name>
    <dbReference type="NCBI Taxonomy" id="1963864"/>
    <lineage>
        <taxon>Eukaryota</taxon>
        <taxon>Amoebozoa</taxon>
        <taxon>Tubulinea</taxon>
        <taxon>Elardia</taxon>
        <taxon>Arcellinida</taxon>
        <taxon>Sphaerothecina</taxon>
        <taxon>Arcellidae</taxon>
        <taxon>Arcella</taxon>
    </lineage>
</organism>
<dbReference type="Gene3D" id="3.40.1280.10">
    <property type="match status" value="1"/>
</dbReference>
<dbReference type="PANTHER" id="PTHR42971">
    <property type="entry name" value="TRNA (CYTIDINE(34)-2'-O)-METHYLTRANSFERASE"/>
    <property type="match status" value="1"/>
</dbReference>
<dbReference type="Pfam" id="PF00588">
    <property type="entry name" value="SpoU_methylase"/>
    <property type="match status" value="1"/>
</dbReference>
<evidence type="ECO:0000256" key="2">
    <source>
        <dbReference type="ARBA" id="ARBA00022603"/>
    </source>
</evidence>
<evidence type="ECO:0000256" key="4">
    <source>
        <dbReference type="ARBA" id="ARBA00022691"/>
    </source>
</evidence>
<keyword evidence="2" id="KW-0489">Methyltransferase</keyword>
<dbReference type="AlphaFoldDB" id="A0A6B2LUH3"/>
<dbReference type="InterPro" id="IPR029026">
    <property type="entry name" value="tRNA_m1G_MTases_N"/>
</dbReference>
<accession>A0A6B2LUH3</accession>
<evidence type="ECO:0000256" key="5">
    <source>
        <dbReference type="ARBA" id="ARBA00022694"/>
    </source>
</evidence>
<dbReference type="SUPFAM" id="SSF75217">
    <property type="entry name" value="alpha/beta knot"/>
    <property type="match status" value="1"/>
</dbReference>
<name>A0A6B2LUH3_9EUKA</name>
<dbReference type="GO" id="GO:0002130">
    <property type="term" value="P:wobble position ribose methylation"/>
    <property type="evidence" value="ECO:0007669"/>
    <property type="project" value="TreeGrafter"/>
</dbReference>
<feature type="domain" description="tRNA/rRNA methyltransferase SpoU type" evidence="6">
    <location>
        <begin position="2"/>
        <end position="104"/>
    </location>
</feature>
<evidence type="ECO:0000313" key="7">
    <source>
        <dbReference type="EMBL" id="NDV40196.1"/>
    </source>
</evidence>
<keyword evidence="1" id="KW-0963">Cytoplasm</keyword>
<keyword evidence="4" id="KW-0949">S-adenosyl-L-methionine</keyword>
<dbReference type="InterPro" id="IPR001537">
    <property type="entry name" value="SpoU_MeTrfase"/>
</dbReference>
<protein>
    <recommendedName>
        <fullName evidence="6">tRNA/rRNA methyltransferase SpoU type domain-containing protein</fullName>
    </recommendedName>
</protein>
<keyword evidence="3" id="KW-0808">Transferase</keyword>
<evidence type="ECO:0000256" key="1">
    <source>
        <dbReference type="ARBA" id="ARBA00022490"/>
    </source>
</evidence>
<dbReference type="EMBL" id="GIBP01011227">
    <property type="protein sequence ID" value="NDV40196.1"/>
    <property type="molecule type" value="Transcribed_RNA"/>
</dbReference>
<dbReference type="GO" id="GO:0008173">
    <property type="term" value="F:RNA methyltransferase activity"/>
    <property type="evidence" value="ECO:0007669"/>
    <property type="project" value="InterPro"/>
</dbReference>
<reference evidence="7" key="1">
    <citation type="journal article" date="2020" name="J. Eukaryot. Microbiol.">
        <title>De novo Sequencing, Assembly and Annotation of the Transcriptome for the Free-Living Testate Amoeba Arcella intermedia.</title>
        <authorList>
            <person name="Ribeiro G.M."/>
            <person name="Porfirio-Sousa A.L."/>
            <person name="Maurer-Alcala X.X."/>
            <person name="Katz L.A."/>
            <person name="Lahr D.J.G."/>
        </authorList>
    </citation>
    <scope>NUCLEOTIDE SEQUENCE</scope>
</reference>